<keyword evidence="2" id="KW-1185">Reference proteome</keyword>
<reference evidence="1 2" key="1">
    <citation type="journal article" date="2022" name="Nat. Plants">
        <title>Genomes of leafy and leafless Platanthera orchids illuminate the evolution of mycoheterotrophy.</title>
        <authorList>
            <person name="Li M.H."/>
            <person name="Liu K.W."/>
            <person name="Li Z."/>
            <person name="Lu H.C."/>
            <person name="Ye Q.L."/>
            <person name="Zhang D."/>
            <person name="Wang J.Y."/>
            <person name="Li Y.F."/>
            <person name="Zhong Z.M."/>
            <person name="Liu X."/>
            <person name="Yu X."/>
            <person name="Liu D.K."/>
            <person name="Tu X.D."/>
            <person name="Liu B."/>
            <person name="Hao Y."/>
            <person name="Liao X.Y."/>
            <person name="Jiang Y.T."/>
            <person name="Sun W.H."/>
            <person name="Chen J."/>
            <person name="Chen Y.Q."/>
            <person name="Ai Y."/>
            <person name="Zhai J.W."/>
            <person name="Wu S.S."/>
            <person name="Zhou Z."/>
            <person name="Hsiao Y.Y."/>
            <person name="Wu W.L."/>
            <person name="Chen Y.Y."/>
            <person name="Lin Y.F."/>
            <person name="Hsu J.L."/>
            <person name="Li C.Y."/>
            <person name="Wang Z.W."/>
            <person name="Zhao X."/>
            <person name="Zhong W.Y."/>
            <person name="Ma X.K."/>
            <person name="Ma L."/>
            <person name="Huang J."/>
            <person name="Chen G.Z."/>
            <person name="Huang M.Z."/>
            <person name="Huang L."/>
            <person name="Peng D.H."/>
            <person name="Luo Y.B."/>
            <person name="Zou S.Q."/>
            <person name="Chen S.P."/>
            <person name="Lan S."/>
            <person name="Tsai W.C."/>
            <person name="Van de Peer Y."/>
            <person name="Liu Z.J."/>
        </authorList>
    </citation>
    <scope>NUCLEOTIDE SEQUENCE [LARGE SCALE GENOMIC DNA]</scope>
    <source>
        <strain evidence="1">Lor287</strain>
    </source>
</reference>
<name>A0AAP0BU83_9ASPA</name>
<dbReference type="EMBL" id="JBBWWQ010000003">
    <property type="protein sequence ID" value="KAK8951143.1"/>
    <property type="molecule type" value="Genomic_DNA"/>
</dbReference>
<evidence type="ECO:0000313" key="1">
    <source>
        <dbReference type="EMBL" id="KAK8951143.1"/>
    </source>
</evidence>
<evidence type="ECO:0000313" key="2">
    <source>
        <dbReference type="Proteomes" id="UP001418222"/>
    </source>
</evidence>
<dbReference type="Proteomes" id="UP001418222">
    <property type="component" value="Unassembled WGS sequence"/>
</dbReference>
<sequence length="120" mass="13052">MSFIAADYFSATPTSDALKDFQVLTLPPSNLCSPDPPLDVEIPFLNPDLSVHYEIDKFPFEEALADFLSDVIPRLVGAGETCSSDGGTATQFPASREIDREEIRSAASNMEDITVIHLST</sequence>
<protein>
    <submittedName>
        <fullName evidence="1">Uncharacterized protein</fullName>
    </submittedName>
</protein>
<gene>
    <name evidence="1" type="ORF">KSP39_PZI004896</name>
</gene>
<organism evidence="1 2">
    <name type="scientific">Platanthera zijinensis</name>
    <dbReference type="NCBI Taxonomy" id="2320716"/>
    <lineage>
        <taxon>Eukaryota</taxon>
        <taxon>Viridiplantae</taxon>
        <taxon>Streptophyta</taxon>
        <taxon>Embryophyta</taxon>
        <taxon>Tracheophyta</taxon>
        <taxon>Spermatophyta</taxon>
        <taxon>Magnoliopsida</taxon>
        <taxon>Liliopsida</taxon>
        <taxon>Asparagales</taxon>
        <taxon>Orchidaceae</taxon>
        <taxon>Orchidoideae</taxon>
        <taxon>Orchideae</taxon>
        <taxon>Orchidinae</taxon>
        <taxon>Platanthera</taxon>
    </lineage>
</organism>
<proteinExistence type="predicted"/>
<comment type="caution">
    <text evidence="1">The sequence shown here is derived from an EMBL/GenBank/DDBJ whole genome shotgun (WGS) entry which is preliminary data.</text>
</comment>
<accession>A0AAP0BU83</accession>
<dbReference type="AlphaFoldDB" id="A0AAP0BU83"/>